<evidence type="ECO:0000313" key="2">
    <source>
        <dbReference type="Proteomes" id="UP000064844"/>
    </source>
</evidence>
<accession>A0A0S2W7J7</accession>
<protein>
    <submittedName>
        <fullName evidence="1">Uncharacterized protein</fullName>
    </submittedName>
</protein>
<evidence type="ECO:0000313" key="1">
    <source>
        <dbReference type="EMBL" id="ALP95318.1"/>
    </source>
</evidence>
<dbReference type="KEGG" id="ibu:IB211_02927"/>
<gene>
    <name evidence="1" type="ORF">IB211_02927</name>
</gene>
<keyword evidence="2" id="KW-1185">Reference proteome</keyword>
<sequence length="54" mass="5982">MYVSISKGSEQGRKRRGSSPRLVCVCLRVRVQFCGKSLSQGAPPCQPNMCLWPV</sequence>
<reference evidence="1 2" key="1">
    <citation type="journal article" date="2015" name="Nat. Commun.">
        <title>Production of butyrate from lysine and the Amadori product fructoselysine by a human gut commensal.</title>
        <authorList>
            <person name="Bui T.P."/>
            <person name="Ritari J."/>
            <person name="Boeren S."/>
            <person name="de Waard P."/>
            <person name="Plugge C.M."/>
            <person name="de Vos W.M."/>
        </authorList>
    </citation>
    <scope>NUCLEOTIDE SEQUENCE [LARGE SCALE GENOMIC DNA]</scope>
    <source>
        <strain evidence="1 2">AF211</strain>
    </source>
</reference>
<dbReference type="AlphaFoldDB" id="A0A0S2W7J7"/>
<organism evidence="1 2">
    <name type="scientific">Intestinimonas butyriciproducens</name>
    <dbReference type="NCBI Taxonomy" id="1297617"/>
    <lineage>
        <taxon>Bacteria</taxon>
        <taxon>Bacillati</taxon>
        <taxon>Bacillota</taxon>
        <taxon>Clostridia</taxon>
        <taxon>Eubacteriales</taxon>
        <taxon>Intestinimonas</taxon>
    </lineage>
</organism>
<dbReference type="EMBL" id="CP011307">
    <property type="protein sequence ID" value="ALP95318.1"/>
    <property type="molecule type" value="Genomic_DNA"/>
</dbReference>
<reference evidence="2" key="2">
    <citation type="submission" date="2015-04" db="EMBL/GenBank/DDBJ databases">
        <title>A butyrogenic pathway from the amino acid lysine in a human gut commensal.</title>
        <authorList>
            <person name="de Vos W.M."/>
            <person name="Bui N.T.P."/>
            <person name="Plugge C.M."/>
            <person name="Ritari J."/>
        </authorList>
    </citation>
    <scope>NUCLEOTIDE SEQUENCE [LARGE SCALE GENOMIC DNA]</scope>
    <source>
        <strain evidence="2">AF211</strain>
    </source>
</reference>
<proteinExistence type="predicted"/>
<dbReference type="Proteomes" id="UP000064844">
    <property type="component" value="Chromosome"/>
</dbReference>
<name>A0A0S2W7J7_9FIRM</name>